<name>A0A6J5ZCT2_9ZZZZ</name>
<evidence type="ECO:0000256" key="3">
    <source>
        <dbReference type="ARBA" id="ARBA00022475"/>
    </source>
</evidence>
<accession>A0A6J5ZCT2</accession>
<proteinExistence type="predicted"/>
<feature type="transmembrane region" description="Helical" evidence="7">
    <location>
        <begin position="141"/>
        <end position="162"/>
    </location>
</feature>
<feature type="domain" description="ABC-2 type transporter transmembrane" evidence="8">
    <location>
        <begin position="58"/>
        <end position="240"/>
    </location>
</feature>
<reference evidence="9" key="1">
    <citation type="submission" date="2020-05" db="EMBL/GenBank/DDBJ databases">
        <authorList>
            <person name="Chiriac C."/>
            <person name="Salcher M."/>
            <person name="Ghai R."/>
            <person name="Kavagutti S V."/>
        </authorList>
    </citation>
    <scope>NUCLEOTIDE SEQUENCE</scope>
</reference>
<evidence type="ECO:0000256" key="4">
    <source>
        <dbReference type="ARBA" id="ARBA00022692"/>
    </source>
</evidence>
<evidence type="ECO:0000259" key="8">
    <source>
        <dbReference type="Pfam" id="PF01061"/>
    </source>
</evidence>
<evidence type="ECO:0000313" key="9">
    <source>
        <dbReference type="EMBL" id="CAB4340474.1"/>
    </source>
</evidence>
<evidence type="ECO:0000256" key="5">
    <source>
        <dbReference type="ARBA" id="ARBA00022989"/>
    </source>
</evidence>
<dbReference type="AlphaFoldDB" id="A0A6J5ZCT2"/>
<evidence type="ECO:0000256" key="7">
    <source>
        <dbReference type="SAM" id="Phobius"/>
    </source>
</evidence>
<feature type="transmembrane region" description="Helical" evidence="7">
    <location>
        <begin position="90"/>
        <end position="108"/>
    </location>
</feature>
<feature type="transmembrane region" description="Helical" evidence="7">
    <location>
        <begin position="258"/>
        <end position="280"/>
    </location>
</feature>
<dbReference type="GO" id="GO:0140359">
    <property type="term" value="F:ABC-type transporter activity"/>
    <property type="evidence" value="ECO:0007669"/>
    <property type="project" value="InterPro"/>
</dbReference>
<dbReference type="Pfam" id="PF01061">
    <property type="entry name" value="ABC2_membrane"/>
    <property type="match status" value="1"/>
</dbReference>
<keyword evidence="4 7" id="KW-0812">Transmembrane</keyword>
<sequence>MRFSRATKSRVASGPVEQVWIPFKRQTPNLAKYVRKIYDRRAFMHEFSLSQRRLEHMDTFFGQLWTIMSPLFMAVVYYALIFIINGGHQGSAFFVHLISGVFFFSFISTTARRSATSITGAGRLIMNAAFPRAILPLTETWTAFLQVLPAFVVLLVLQFSILHNFGWQLLLAIPALFSAFIFATGLGMVLATANVYFRDTVAILPYITRLWMYASPVLYLPETVFKMTSHDWLLSLNPIFDTLRIWSGSIVQLQTFGWQTWAISFAWGIGMFIFGSLLFLSREGEFAVRI</sequence>
<dbReference type="EMBL" id="CAESAJ010000100">
    <property type="protein sequence ID" value="CAB4340474.1"/>
    <property type="molecule type" value="Genomic_DNA"/>
</dbReference>
<keyword evidence="6 7" id="KW-0472">Membrane</keyword>
<dbReference type="PANTHER" id="PTHR30413:SF8">
    <property type="entry name" value="TRANSPORT PERMEASE PROTEIN"/>
    <property type="match status" value="1"/>
</dbReference>
<protein>
    <submittedName>
        <fullName evidence="9">Unannotated protein</fullName>
    </submittedName>
</protein>
<dbReference type="GO" id="GO:0005886">
    <property type="term" value="C:plasma membrane"/>
    <property type="evidence" value="ECO:0007669"/>
    <property type="project" value="UniProtKB-SubCell"/>
</dbReference>
<keyword evidence="3" id="KW-1003">Cell membrane</keyword>
<feature type="transmembrane region" description="Helical" evidence="7">
    <location>
        <begin position="169"/>
        <end position="197"/>
    </location>
</feature>
<dbReference type="PANTHER" id="PTHR30413">
    <property type="entry name" value="INNER MEMBRANE TRANSPORT PERMEASE"/>
    <property type="match status" value="1"/>
</dbReference>
<organism evidence="9">
    <name type="scientific">freshwater metagenome</name>
    <dbReference type="NCBI Taxonomy" id="449393"/>
    <lineage>
        <taxon>unclassified sequences</taxon>
        <taxon>metagenomes</taxon>
        <taxon>ecological metagenomes</taxon>
    </lineage>
</organism>
<evidence type="ECO:0000256" key="6">
    <source>
        <dbReference type="ARBA" id="ARBA00023136"/>
    </source>
</evidence>
<dbReference type="GO" id="GO:0015920">
    <property type="term" value="P:lipopolysaccharide transport"/>
    <property type="evidence" value="ECO:0007669"/>
    <property type="project" value="TreeGrafter"/>
</dbReference>
<keyword evidence="5 7" id="KW-1133">Transmembrane helix</keyword>
<evidence type="ECO:0000256" key="1">
    <source>
        <dbReference type="ARBA" id="ARBA00004429"/>
    </source>
</evidence>
<feature type="transmembrane region" description="Helical" evidence="7">
    <location>
        <begin position="60"/>
        <end position="84"/>
    </location>
</feature>
<evidence type="ECO:0000256" key="2">
    <source>
        <dbReference type="ARBA" id="ARBA00022448"/>
    </source>
</evidence>
<dbReference type="InterPro" id="IPR013525">
    <property type="entry name" value="ABC2_TM"/>
</dbReference>
<keyword evidence="2" id="KW-0813">Transport</keyword>
<gene>
    <name evidence="9" type="ORF">UFOPK3770_00913</name>
</gene>
<comment type="subcellular location">
    <subcellularLocation>
        <location evidence="1">Cell inner membrane</location>
        <topology evidence="1">Multi-pass membrane protein</topology>
    </subcellularLocation>
</comment>
<feature type="transmembrane region" description="Helical" evidence="7">
    <location>
        <begin position="203"/>
        <end position="220"/>
    </location>
</feature>